<dbReference type="STRING" id="285351.SAMN04488035_1482"/>
<dbReference type="RefSeq" id="WP_093376699.1">
    <property type="nucleotide sequence ID" value="NZ_BNAN01000002.1"/>
</dbReference>
<dbReference type="Proteomes" id="UP000198520">
    <property type="component" value="Unassembled WGS sequence"/>
</dbReference>
<protein>
    <submittedName>
        <fullName evidence="3">Uncharacterized protein</fullName>
    </submittedName>
</protein>
<name>A0A1I2FRD5_9MICO</name>
<reference evidence="4" key="1">
    <citation type="submission" date="2016-10" db="EMBL/GenBank/DDBJ databases">
        <authorList>
            <person name="Varghese N."/>
            <person name="Submissions S."/>
        </authorList>
    </citation>
    <scope>NUCLEOTIDE SEQUENCE [LARGE SCALE GENOMIC DNA]</scope>
    <source>
        <strain evidence="4">DSM 19083</strain>
    </source>
</reference>
<dbReference type="OrthoDB" id="4247963at2"/>
<keyword evidence="2" id="KW-1133">Transmembrane helix</keyword>
<evidence type="ECO:0000256" key="1">
    <source>
        <dbReference type="SAM" id="MobiDB-lite"/>
    </source>
</evidence>
<feature type="region of interest" description="Disordered" evidence="1">
    <location>
        <begin position="278"/>
        <end position="307"/>
    </location>
</feature>
<dbReference type="EMBL" id="FONZ01000002">
    <property type="protein sequence ID" value="SFF08012.1"/>
    <property type="molecule type" value="Genomic_DNA"/>
</dbReference>
<evidence type="ECO:0000313" key="3">
    <source>
        <dbReference type="EMBL" id="SFF08012.1"/>
    </source>
</evidence>
<keyword evidence="2" id="KW-0812">Transmembrane</keyword>
<sequence>MDDALPVLEDDTFRRVPPPRVRQALEDAGLSLAGPGPTPGWAVRAATGAERLVSLAVGTVPGRRSVVADAAGCLHPVLDVLPAGDDEVLVHPPLAGRRLRTFPVLGVGIVAAALVAAARATTALHEAGLGLGVWELGDVVQTAEGDLVVWVPSPVALGGAAQDDVRALVGGARELLARAPDGDPAAAALWAALDGLAPRVPEELVHACLRVSGPPGIVEGEPLRPARRAARRSDLAALRRDHVRRPRRVVVGVVAAGLLVGTLGGAVVGRALREGPVASAADRATPPGAGADAASVRGTAGPGDPASAAQTLTARRVALLAQADEAGDQGLPDGTVRAALQAGLDEVHAPGSELAAADAALLADLLDGAADVEHVAAQARSARITVAGEEPVVEVVYAMAARDGSLHERVALLRLSDEGGAWRVAGVVARE</sequence>
<evidence type="ECO:0000256" key="2">
    <source>
        <dbReference type="SAM" id="Phobius"/>
    </source>
</evidence>
<keyword evidence="4" id="KW-1185">Reference proteome</keyword>
<evidence type="ECO:0000313" key="4">
    <source>
        <dbReference type="Proteomes" id="UP000198520"/>
    </source>
</evidence>
<dbReference type="AlphaFoldDB" id="A0A1I2FRD5"/>
<keyword evidence="2" id="KW-0472">Membrane</keyword>
<accession>A0A1I2FRD5</accession>
<proteinExistence type="predicted"/>
<gene>
    <name evidence="3" type="ORF">SAMN04488035_1482</name>
</gene>
<feature type="transmembrane region" description="Helical" evidence="2">
    <location>
        <begin position="249"/>
        <end position="269"/>
    </location>
</feature>
<organism evidence="3 4">
    <name type="scientific">Flavimobilis marinus</name>
    <dbReference type="NCBI Taxonomy" id="285351"/>
    <lineage>
        <taxon>Bacteria</taxon>
        <taxon>Bacillati</taxon>
        <taxon>Actinomycetota</taxon>
        <taxon>Actinomycetes</taxon>
        <taxon>Micrococcales</taxon>
        <taxon>Jonesiaceae</taxon>
        <taxon>Flavimobilis</taxon>
    </lineage>
</organism>